<dbReference type="EMBL" id="PKPP01011149">
    <property type="protein sequence ID" value="PWA44680.1"/>
    <property type="molecule type" value="Genomic_DNA"/>
</dbReference>
<evidence type="ECO:0000313" key="2">
    <source>
        <dbReference type="Proteomes" id="UP000245207"/>
    </source>
</evidence>
<sequence length="300" mass="34138">MANEKSGKEKMEEIIHFGHEENPLKLIENSEMLKAHSEYPLMLIVWETIIGIIGVDFGNNEEKPKGVVVECDLCEEPLSIGDSAYFAHIKCAMNALQQPSTPRDNPSTSASNDNEISLLHFPMSESSTDPLKLLHSKIIAQDDKETIEINHWSHPAHPLVLNVEDPQGNNMTPGINSVDPIEACDKWYKSISYSCKACDFQLCMFCALKVPISLAHRYCKGHEIPLTYPPVEDHPEDFYCDICEEEMDPKFPLYHCHNQNPEVLFTLTALIDLIIMQIIWHAGTITRAYHKHPLTYVRRK</sequence>
<evidence type="ECO:0000313" key="1">
    <source>
        <dbReference type="EMBL" id="PWA44680.1"/>
    </source>
</evidence>
<organism evidence="1 2">
    <name type="scientific">Artemisia annua</name>
    <name type="common">Sweet wormwood</name>
    <dbReference type="NCBI Taxonomy" id="35608"/>
    <lineage>
        <taxon>Eukaryota</taxon>
        <taxon>Viridiplantae</taxon>
        <taxon>Streptophyta</taxon>
        <taxon>Embryophyta</taxon>
        <taxon>Tracheophyta</taxon>
        <taxon>Spermatophyta</taxon>
        <taxon>Magnoliopsida</taxon>
        <taxon>eudicotyledons</taxon>
        <taxon>Gunneridae</taxon>
        <taxon>Pentapetalae</taxon>
        <taxon>asterids</taxon>
        <taxon>campanulids</taxon>
        <taxon>Asterales</taxon>
        <taxon>Asteraceae</taxon>
        <taxon>Asteroideae</taxon>
        <taxon>Anthemideae</taxon>
        <taxon>Artemisiinae</taxon>
        <taxon>Artemisia</taxon>
    </lineage>
</organism>
<comment type="caution">
    <text evidence="1">The sequence shown here is derived from an EMBL/GenBank/DDBJ whole genome shotgun (WGS) entry which is preliminary data.</text>
</comment>
<proteinExistence type="predicted"/>
<dbReference type="SUPFAM" id="SSF57889">
    <property type="entry name" value="Cysteine-rich domain"/>
    <property type="match status" value="1"/>
</dbReference>
<dbReference type="InterPro" id="IPR053192">
    <property type="entry name" value="Vacuole_Formation_Reg"/>
</dbReference>
<name>A0A2U1L6Q0_ARTAN</name>
<reference evidence="1 2" key="1">
    <citation type="journal article" date="2018" name="Mol. Plant">
        <title>The genome of Artemisia annua provides insight into the evolution of Asteraceae family and artemisinin biosynthesis.</title>
        <authorList>
            <person name="Shen Q."/>
            <person name="Zhang L."/>
            <person name="Liao Z."/>
            <person name="Wang S."/>
            <person name="Yan T."/>
            <person name="Shi P."/>
            <person name="Liu M."/>
            <person name="Fu X."/>
            <person name="Pan Q."/>
            <person name="Wang Y."/>
            <person name="Lv Z."/>
            <person name="Lu X."/>
            <person name="Zhang F."/>
            <person name="Jiang W."/>
            <person name="Ma Y."/>
            <person name="Chen M."/>
            <person name="Hao X."/>
            <person name="Li L."/>
            <person name="Tang Y."/>
            <person name="Lv G."/>
            <person name="Zhou Y."/>
            <person name="Sun X."/>
            <person name="Brodelius P.E."/>
            <person name="Rose J.K.C."/>
            <person name="Tang K."/>
        </authorList>
    </citation>
    <scope>NUCLEOTIDE SEQUENCE [LARGE SCALE GENOMIC DNA]</scope>
    <source>
        <strain evidence="2">cv. Huhao1</strain>
        <tissue evidence="1">Leaf</tissue>
    </source>
</reference>
<gene>
    <name evidence="1" type="ORF">CTI12_AA524490</name>
</gene>
<dbReference type="AlphaFoldDB" id="A0A2U1L6Q0"/>
<dbReference type="PANTHER" id="PTHR32410">
    <property type="entry name" value="CYSTEINE/HISTIDINE-RICH C1 DOMAIN FAMILY PROTEIN"/>
    <property type="match status" value="1"/>
</dbReference>
<dbReference type="OrthoDB" id="1884766at2759"/>
<dbReference type="Proteomes" id="UP000245207">
    <property type="component" value="Unassembled WGS sequence"/>
</dbReference>
<accession>A0A2U1L6Q0</accession>
<dbReference type="InterPro" id="IPR046349">
    <property type="entry name" value="C1-like_sf"/>
</dbReference>
<dbReference type="PANTHER" id="PTHR32410:SF216">
    <property type="entry name" value="PHORBOL-ESTER_DAG-TYPE DOMAIN-CONTAINING PROTEIN"/>
    <property type="match status" value="1"/>
</dbReference>
<keyword evidence="2" id="KW-1185">Reference proteome</keyword>
<protein>
    <submittedName>
        <fullName evidence="1">C1-like protein</fullName>
    </submittedName>
</protein>